<dbReference type="KEGG" id="mfk:E2N92_03940"/>
<dbReference type="AlphaFoldDB" id="A0A8G0ZYS5"/>
<dbReference type="Proteomes" id="UP000826709">
    <property type="component" value="Chromosome"/>
</dbReference>
<evidence type="ECO:0000313" key="2">
    <source>
        <dbReference type="Proteomes" id="UP000826709"/>
    </source>
</evidence>
<organism evidence="1 2">
    <name type="scientific">Methanofollis formosanus</name>
    <dbReference type="NCBI Taxonomy" id="299308"/>
    <lineage>
        <taxon>Archaea</taxon>
        <taxon>Methanobacteriati</taxon>
        <taxon>Methanobacteriota</taxon>
        <taxon>Stenosarchaea group</taxon>
        <taxon>Methanomicrobia</taxon>
        <taxon>Methanomicrobiales</taxon>
        <taxon>Methanomicrobiaceae</taxon>
        <taxon>Methanofollis</taxon>
    </lineage>
</organism>
<protein>
    <submittedName>
        <fullName evidence="1">Uncharacterized protein</fullName>
    </submittedName>
</protein>
<evidence type="ECO:0000313" key="1">
    <source>
        <dbReference type="EMBL" id="QYZ78634.1"/>
    </source>
</evidence>
<dbReference type="EMBL" id="CP037968">
    <property type="protein sequence ID" value="QYZ78634.1"/>
    <property type="molecule type" value="Genomic_DNA"/>
</dbReference>
<accession>A0A8G0ZYS5</accession>
<dbReference type="RefSeq" id="WP_220682397.1">
    <property type="nucleotide sequence ID" value="NZ_CP037968.1"/>
</dbReference>
<name>A0A8G0ZYS5_9EURY</name>
<reference evidence="1" key="2">
    <citation type="submission" date="2019-03" db="EMBL/GenBank/DDBJ databases">
        <authorList>
            <person name="Chen S.-C."/>
            <person name="Wu S.-Y."/>
            <person name="Lai M.-C."/>
        </authorList>
    </citation>
    <scope>NUCLEOTIDE SEQUENCE</scope>
    <source>
        <strain evidence="1">ML15</strain>
    </source>
</reference>
<reference evidence="1" key="1">
    <citation type="journal article" date="2005" name="Int. J. Syst. Evol. Microbiol.">
        <title>Methanofollis formosanus sp. nov., isolated from a fish pond.</title>
        <authorList>
            <person name="Wu S.Y."/>
            <person name="Chen S.C."/>
            <person name="Lai M.C."/>
        </authorList>
    </citation>
    <scope>NUCLEOTIDE SEQUENCE</scope>
    <source>
        <strain evidence="1">ML15</strain>
    </source>
</reference>
<sequence length="112" mass="12399">MITTLKKTQIENVHLEADPGWHAAGWFLRVSSPEGDMWTVGPILSAESLPVPTDPPHFPPGFVEDFDAEVLVNADRLTRLLNADRRDGSFLGAYARAQALDTVVYPLPEDEQ</sequence>
<proteinExistence type="predicted"/>
<gene>
    <name evidence="1" type="ORF">E2N92_03940</name>
</gene>
<keyword evidence="2" id="KW-1185">Reference proteome</keyword>